<evidence type="ECO:0000256" key="1">
    <source>
        <dbReference type="ARBA" id="ARBA00000098"/>
    </source>
</evidence>
<dbReference type="GO" id="GO:0043171">
    <property type="term" value="P:peptide catabolic process"/>
    <property type="evidence" value="ECO:0007669"/>
    <property type="project" value="TreeGrafter"/>
</dbReference>
<comment type="catalytic activity">
    <reaction evidence="1">
        <text>Release of an N-terminal amino acid, Xaa-|-Yaa- from a peptide, amide or arylamide. Xaa is preferably Ala, but may be most amino acids including Pro (slow action). When a terminal hydrophobic residue is followed by a prolyl residue, the two may be released as an intact Xaa-Pro dipeptide.</text>
        <dbReference type="EC" id="3.4.11.2"/>
    </reaction>
</comment>
<dbReference type="AlphaFoldDB" id="A0A7R8WD06"/>
<keyword evidence="13" id="KW-0862">Zinc</keyword>
<accession>A0A7R8WD06</accession>
<evidence type="ECO:0000256" key="13">
    <source>
        <dbReference type="ARBA" id="ARBA00022833"/>
    </source>
</evidence>
<dbReference type="GO" id="GO:0070006">
    <property type="term" value="F:metalloaminopeptidase activity"/>
    <property type="evidence" value="ECO:0007669"/>
    <property type="project" value="TreeGrafter"/>
</dbReference>
<evidence type="ECO:0000256" key="14">
    <source>
        <dbReference type="ARBA" id="ARBA00023049"/>
    </source>
</evidence>
<gene>
    <name evidence="18" type="ORF">CTOB1V02_LOCUS4958</name>
</gene>
<dbReference type="GO" id="GO:0008270">
    <property type="term" value="F:zinc ion binding"/>
    <property type="evidence" value="ECO:0007669"/>
    <property type="project" value="InterPro"/>
</dbReference>
<dbReference type="GO" id="GO:0098552">
    <property type="term" value="C:side of membrane"/>
    <property type="evidence" value="ECO:0007669"/>
    <property type="project" value="UniProtKB-KW"/>
</dbReference>
<evidence type="ECO:0000313" key="18">
    <source>
        <dbReference type="EMBL" id="CAD7227047.1"/>
    </source>
</evidence>
<dbReference type="GO" id="GO:0016285">
    <property type="term" value="F:alanyl aminopeptidase activity"/>
    <property type="evidence" value="ECO:0007669"/>
    <property type="project" value="UniProtKB-EC"/>
</dbReference>
<evidence type="ECO:0000256" key="6">
    <source>
        <dbReference type="ARBA" id="ARBA00015611"/>
    </source>
</evidence>
<dbReference type="GO" id="GO:0005737">
    <property type="term" value="C:cytoplasm"/>
    <property type="evidence" value="ECO:0007669"/>
    <property type="project" value="TreeGrafter"/>
</dbReference>
<evidence type="ECO:0000256" key="9">
    <source>
        <dbReference type="ARBA" id="ARBA00022670"/>
    </source>
</evidence>
<keyword evidence="16" id="KW-1015">Disulfide bond</keyword>
<comment type="similarity">
    <text evidence="4">Belongs to the peptidase M1 family.</text>
</comment>
<keyword evidence="11" id="KW-0732">Signal</keyword>
<evidence type="ECO:0000256" key="2">
    <source>
        <dbReference type="ARBA" id="ARBA00001947"/>
    </source>
</evidence>
<evidence type="ECO:0000256" key="15">
    <source>
        <dbReference type="ARBA" id="ARBA00023136"/>
    </source>
</evidence>
<dbReference type="Pfam" id="PF11838">
    <property type="entry name" value="ERAP1_C"/>
    <property type="match status" value="1"/>
</dbReference>
<evidence type="ECO:0000256" key="7">
    <source>
        <dbReference type="ARBA" id="ARBA00022475"/>
    </source>
</evidence>
<keyword evidence="14" id="KW-0482">Metalloprotease</keyword>
<keyword evidence="9" id="KW-0645">Protease</keyword>
<comment type="cofactor">
    <cofactor evidence="2">
        <name>Zn(2+)</name>
        <dbReference type="ChEBI" id="CHEBI:29105"/>
    </cofactor>
</comment>
<dbReference type="Pfam" id="PF01433">
    <property type="entry name" value="Peptidase_M1"/>
    <property type="match status" value="1"/>
</dbReference>
<sequence length="503" mass="58296">MMDNFLTTDTFRKGVSRYLKHFQYSIAEQDDLWRFLTEAAREDKTLDEDLTVKEIMDSWTLKMGYPVVTVSRDEETGETTLTQERFLLSEDNETEADGIDYKWHIPVSYVVQSNADFSATQPRLWIRQNEKSKNIGVISEKSEWVILNVQQTGYYRVNYDSRTWELLEKQLLEDHTKIHRVNRAQILDDAFNLAKAGILNYSVPLGLIRYLSKEKSNSPWVAAIRNLGYIDTMLRKTPAYEHYRRFIRSLVDPHMSEVRFERIEQVTGEYDDISKVSWNLNLLSLACQMGHEQCLKSASREFEFFMAKYNESEPDEPLLSPNTKSIVFCNGIKKGGETAFNFAYAHMLRTNIPQERSMLLSKLACTEESWLLSKYLGMLFDNTSGIRLQDFSHVFSAVAYNDVGIYLAFDMLVNKFDEIKQRFMGNDFGLTSLIMPFGDHFNSKFYLDQMKSFERINRDNLGAASRETATTIAKISSNIQVVDAHYDFLAHWFKNAGSVLSTE</sequence>
<dbReference type="Gene3D" id="1.10.390.10">
    <property type="entry name" value="Neutral Protease Domain 2"/>
    <property type="match status" value="1"/>
</dbReference>
<dbReference type="InterPro" id="IPR050344">
    <property type="entry name" value="Peptidase_M1_aminopeptidases"/>
</dbReference>
<protein>
    <recommendedName>
        <fullName evidence="6">Aminopeptidase N</fullName>
        <ecNumber evidence="5">3.4.11.2</ecNumber>
    </recommendedName>
</protein>
<keyword evidence="17" id="KW-0325">Glycoprotein</keyword>
<dbReference type="FunFam" id="1.25.50.20:FF:000001">
    <property type="entry name" value="Aminopeptidase"/>
    <property type="match status" value="1"/>
</dbReference>
<keyword evidence="12" id="KW-0378">Hydrolase</keyword>
<evidence type="ECO:0000256" key="8">
    <source>
        <dbReference type="ARBA" id="ARBA00022622"/>
    </source>
</evidence>
<dbReference type="PANTHER" id="PTHR11533:SF294">
    <property type="entry name" value="THYROTROPIN-RELEASING HORMONE-DEGRADING ECTOENZYME"/>
    <property type="match status" value="1"/>
</dbReference>
<dbReference type="GO" id="GO:0005886">
    <property type="term" value="C:plasma membrane"/>
    <property type="evidence" value="ECO:0007669"/>
    <property type="project" value="UniProtKB-SubCell"/>
</dbReference>
<keyword evidence="10" id="KW-0479">Metal-binding</keyword>
<keyword evidence="15" id="KW-0472">Membrane</keyword>
<reference evidence="18" key="1">
    <citation type="submission" date="2020-11" db="EMBL/GenBank/DDBJ databases">
        <authorList>
            <person name="Tran Van P."/>
        </authorList>
    </citation>
    <scope>NUCLEOTIDE SEQUENCE</scope>
</reference>
<dbReference type="InterPro" id="IPR027268">
    <property type="entry name" value="Peptidase_M4/M1_CTD_sf"/>
</dbReference>
<evidence type="ECO:0000256" key="5">
    <source>
        <dbReference type="ARBA" id="ARBA00012564"/>
    </source>
</evidence>
<evidence type="ECO:0000256" key="11">
    <source>
        <dbReference type="ARBA" id="ARBA00022729"/>
    </source>
</evidence>
<keyword evidence="7" id="KW-1003">Cell membrane</keyword>
<dbReference type="PANTHER" id="PTHR11533">
    <property type="entry name" value="PROTEASE M1 ZINC METALLOPROTEASE"/>
    <property type="match status" value="1"/>
</dbReference>
<dbReference type="GO" id="GO:0006508">
    <property type="term" value="P:proteolysis"/>
    <property type="evidence" value="ECO:0007669"/>
    <property type="project" value="UniProtKB-KW"/>
</dbReference>
<name>A0A7R8WD06_9CRUS</name>
<evidence type="ECO:0000256" key="12">
    <source>
        <dbReference type="ARBA" id="ARBA00022801"/>
    </source>
</evidence>
<dbReference type="OrthoDB" id="6376456at2759"/>
<keyword evidence="8" id="KW-0336">GPI-anchor</keyword>
<dbReference type="InterPro" id="IPR014782">
    <property type="entry name" value="Peptidase_M1_dom"/>
</dbReference>
<dbReference type="EC" id="3.4.11.2" evidence="5"/>
<organism evidence="18">
    <name type="scientific">Cyprideis torosa</name>
    <dbReference type="NCBI Taxonomy" id="163714"/>
    <lineage>
        <taxon>Eukaryota</taxon>
        <taxon>Metazoa</taxon>
        <taxon>Ecdysozoa</taxon>
        <taxon>Arthropoda</taxon>
        <taxon>Crustacea</taxon>
        <taxon>Oligostraca</taxon>
        <taxon>Ostracoda</taxon>
        <taxon>Podocopa</taxon>
        <taxon>Podocopida</taxon>
        <taxon>Cytherocopina</taxon>
        <taxon>Cytheroidea</taxon>
        <taxon>Cytherideidae</taxon>
        <taxon>Cyprideis</taxon>
    </lineage>
</organism>
<dbReference type="EMBL" id="OB661011">
    <property type="protein sequence ID" value="CAD7227047.1"/>
    <property type="molecule type" value="Genomic_DNA"/>
</dbReference>
<dbReference type="Gene3D" id="1.25.50.20">
    <property type="match status" value="1"/>
</dbReference>
<dbReference type="GO" id="GO:0005615">
    <property type="term" value="C:extracellular space"/>
    <property type="evidence" value="ECO:0007669"/>
    <property type="project" value="TreeGrafter"/>
</dbReference>
<dbReference type="GO" id="GO:0042277">
    <property type="term" value="F:peptide binding"/>
    <property type="evidence" value="ECO:0007669"/>
    <property type="project" value="TreeGrafter"/>
</dbReference>
<dbReference type="InterPro" id="IPR024571">
    <property type="entry name" value="ERAP1-like_C_dom"/>
</dbReference>
<comment type="subcellular location">
    <subcellularLocation>
        <location evidence="3">Cell membrane</location>
        <topology evidence="3">Lipid-anchor</topology>
        <topology evidence="3">GPI-anchor</topology>
    </subcellularLocation>
</comment>
<evidence type="ECO:0000256" key="4">
    <source>
        <dbReference type="ARBA" id="ARBA00010136"/>
    </source>
</evidence>
<evidence type="ECO:0000256" key="10">
    <source>
        <dbReference type="ARBA" id="ARBA00022723"/>
    </source>
</evidence>
<evidence type="ECO:0000256" key="16">
    <source>
        <dbReference type="ARBA" id="ARBA00023157"/>
    </source>
</evidence>
<dbReference type="SUPFAM" id="SSF55486">
    <property type="entry name" value="Metalloproteases ('zincins'), catalytic domain"/>
    <property type="match status" value="1"/>
</dbReference>
<dbReference type="FunFam" id="2.60.40.1910:FF:000008">
    <property type="entry name" value="Aminopeptidase"/>
    <property type="match status" value="1"/>
</dbReference>
<evidence type="ECO:0000256" key="3">
    <source>
        <dbReference type="ARBA" id="ARBA00004609"/>
    </source>
</evidence>
<evidence type="ECO:0000256" key="17">
    <source>
        <dbReference type="ARBA" id="ARBA00023180"/>
    </source>
</evidence>
<keyword evidence="8" id="KW-0449">Lipoprotein</keyword>
<proteinExistence type="inferred from homology"/>
<dbReference type="Gene3D" id="2.60.40.1910">
    <property type="match status" value="1"/>
</dbReference>